<accession>A0A2P2QTV3</accession>
<proteinExistence type="predicted"/>
<dbReference type="EMBL" id="GGEC01089923">
    <property type="protein sequence ID" value="MBX70407.1"/>
    <property type="molecule type" value="Transcribed_RNA"/>
</dbReference>
<dbReference type="AlphaFoldDB" id="A0A2P2QTV3"/>
<reference evidence="1" key="1">
    <citation type="submission" date="2018-02" db="EMBL/GenBank/DDBJ databases">
        <title>Rhizophora mucronata_Transcriptome.</title>
        <authorList>
            <person name="Meera S.P."/>
            <person name="Sreeshan A."/>
            <person name="Augustine A."/>
        </authorList>
    </citation>
    <scope>NUCLEOTIDE SEQUENCE</scope>
    <source>
        <tissue evidence="1">Leaf</tissue>
    </source>
</reference>
<evidence type="ECO:0000313" key="1">
    <source>
        <dbReference type="EMBL" id="MBX70407.1"/>
    </source>
</evidence>
<sequence>MNTVKLPHMPRVRQITISTNFLLAPCPTIIDPCPCSNVCLYHCAP</sequence>
<name>A0A2P2QTV3_RHIMU</name>
<protein>
    <submittedName>
        <fullName evidence="1">Uncharacterized protein</fullName>
    </submittedName>
</protein>
<organism evidence="1">
    <name type="scientific">Rhizophora mucronata</name>
    <name type="common">Asiatic mangrove</name>
    <dbReference type="NCBI Taxonomy" id="61149"/>
    <lineage>
        <taxon>Eukaryota</taxon>
        <taxon>Viridiplantae</taxon>
        <taxon>Streptophyta</taxon>
        <taxon>Embryophyta</taxon>
        <taxon>Tracheophyta</taxon>
        <taxon>Spermatophyta</taxon>
        <taxon>Magnoliopsida</taxon>
        <taxon>eudicotyledons</taxon>
        <taxon>Gunneridae</taxon>
        <taxon>Pentapetalae</taxon>
        <taxon>rosids</taxon>
        <taxon>fabids</taxon>
        <taxon>Malpighiales</taxon>
        <taxon>Rhizophoraceae</taxon>
        <taxon>Rhizophora</taxon>
    </lineage>
</organism>